<feature type="transmembrane region" description="Helical" evidence="5">
    <location>
        <begin position="6"/>
        <end position="23"/>
    </location>
</feature>
<dbReference type="PANTHER" id="PTHR12714:SF11">
    <property type="entry name" value="PROTEIN C-TERMINAL S-ISOPRENYLCYSTEINE CARBOXYL O-METHYLTRANSFERASE"/>
    <property type="match status" value="1"/>
</dbReference>
<dbReference type="InterPro" id="IPR009915">
    <property type="entry name" value="NnrU_dom"/>
</dbReference>
<sequence length="198" mass="22770">MSHLILVVLWALFYFLHSLLASLNIKRKLQGKMGSAYKWYRLIYSFSSSILFLAIFVYAGLFESKMLLNSSPGLTYLSFLTAGLGTIILVKAFKHFQSMEFIGLAPHEDLDKKGDLIRKGIHQYVRHPIYSGLILIFLGYFFYLPTLSSMIHLVALLVYLPFGIYYEEKKLTALFGEEYKKYKEEVPALIPFKTKKAA</sequence>
<comment type="subcellular location">
    <subcellularLocation>
        <location evidence="1">Membrane</location>
        <topology evidence="1">Multi-pass membrane protein</topology>
    </subcellularLocation>
</comment>
<evidence type="ECO:0000256" key="4">
    <source>
        <dbReference type="ARBA" id="ARBA00023136"/>
    </source>
</evidence>
<feature type="transmembrane region" description="Helical" evidence="5">
    <location>
        <begin position="43"/>
        <end position="62"/>
    </location>
</feature>
<dbReference type="PANTHER" id="PTHR12714">
    <property type="entry name" value="PROTEIN-S ISOPRENYLCYSTEINE O-METHYLTRANSFERASE"/>
    <property type="match status" value="1"/>
</dbReference>
<keyword evidence="2 5" id="KW-0812">Transmembrane</keyword>
<comment type="caution">
    <text evidence="7">The sequence shown here is derived from an EMBL/GenBank/DDBJ whole genome shotgun (WGS) entry which is preliminary data.</text>
</comment>
<dbReference type="RefSeq" id="WP_019595858.1">
    <property type="nucleotide sequence ID" value="NZ_FNQC01000001.1"/>
</dbReference>
<name>A0A1H3JMS6_9BACT</name>
<feature type="transmembrane region" description="Helical" evidence="5">
    <location>
        <begin position="124"/>
        <end position="143"/>
    </location>
</feature>
<dbReference type="EMBL" id="FNQC01000001">
    <property type="protein sequence ID" value="SDY41226.1"/>
    <property type="molecule type" value="Genomic_DNA"/>
</dbReference>
<keyword evidence="4 5" id="KW-0472">Membrane</keyword>
<reference evidence="7 8" key="1">
    <citation type="submission" date="2016-10" db="EMBL/GenBank/DDBJ databases">
        <authorList>
            <person name="Varghese N."/>
            <person name="Submissions S."/>
        </authorList>
    </citation>
    <scope>NUCLEOTIDE SEQUENCE [LARGE SCALE GENOMIC DNA]</scope>
    <source>
        <strain evidence="7 8">DSM 17997</strain>
    </source>
</reference>
<evidence type="ECO:0000259" key="6">
    <source>
        <dbReference type="Pfam" id="PF07298"/>
    </source>
</evidence>
<feature type="transmembrane region" description="Helical" evidence="5">
    <location>
        <begin position="149"/>
        <end position="166"/>
    </location>
</feature>
<evidence type="ECO:0000313" key="8">
    <source>
        <dbReference type="Proteomes" id="UP000199663"/>
    </source>
</evidence>
<feature type="transmembrane region" description="Helical" evidence="5">
    <location>
        <begin position="74"/>
        <end position="93"/>
    </location>
</feature>
<organism evidence="7 8">
    <name type="scientific">Rhodonellum ikkaensis</name>
    <dbReference type="NCBI Taxonomy" id="336829"/>
    <lineage>
        <taxon>Bacteria</taxon>
        <taxon>Pseudomonadati</taxon>
        <taxon>Bacteroidota</taxon>
        <taxon>Cytophagia</taxon>
        <taxon>Cytophagales</taxon>
        <taxon>Cytophagaceae</taxon>
        <taxon>Rhodonellum</taxon>
    </lineage>
</organism>
<proteinExistence type="predicted"/>
<keyword evidence="3 5" id="KW-1133">Transmembrane helix</keyword>
<evidence type="ECO:0000256" key="5">
    <source>
        <dbReference type="SAM" id="Phobius"/>
    </source>
</evidence>
<keyword evidence="8" id="KW-1185">Reference proteome</keyword>
<protein>
    <submittedName>
        <fullName evidence="7">Protein-S-isoprenylcysteine O-methyltransferase Ste14</fullName>
    </submittedName>
</protein>
<dbReference type="Pfam" id="PF07298">
    <property type="entry name" value="NnrU"/>
    <property type="match status" value="1"/>
</dbReference>
<feature type="domain" description="NnrU" evidence="6">
    <location>
        <begin position="5"/>
        <end position="182"/>
    </location>
</feature>
<evidence type="ECO:0000256" key="2">
    <source>
        <dbReference type="ARBA" id="ARBA00022692"/>
    </source>
</evidence>
<accession>A0A1H3JMS6</accession>
<evidence type="ECO:0000313" key="7">
    <source>
        <dbReference type="EMBL" id="SDY41226.1"/>
    </source>
</evidence>
<evidence type="ECO:0000256" key="3">
    <source>
        <dbReference type="ARBA" id="ARBA00022989"/>
    </source>
</evidence>
<dbReference type="Gene3D" id="1.20.120.1630">
    <property type="match status" value="1"/>
</dbReference>
<dbReference type="Proteomes" id="UP000199663">
    <property type="component" value="Unassembled WGS sequence"/>
</dbReference>
<gene>
    <name evidence="7" type="ORF">SAMN05444412_10175</name>
</gene>
<evidence type="ECO:0000256" key="1">
    <source>
        <dbReference type="ARBA" id="ARBA00004141"/>
    </source>
</evidence>